<accession>A0AAW2YH81</accession>
<gene>
    <name evidence="4" type="ORF">AKO1_006060</name>
</gene>
<name>A0AAW2YH81_9EUKA</name>
<keyword evidence="1" id="KW-0175">Coiled coil</keyword>
<dbReference type="InterPro" id="IPR001715">
    <property type="entry name" value="CH_dom"/>
</dbReference>
<protein>
    <submittedName>
        <fullName evidence="4">GxcB</fullName>
    </submittedName>
</protein>
<organism evidence="4 5">
    <name type="scientific">Acrasis kona</name>
    <dbReference type="NCBI Taxonomy" id="1008807"/>
    <lineage>
        <taxon>Eukaryota</taxon>
        <taxon>Discoba</taxon>
        <taxon>Heterolobosea</taxon>
        <taxon>Tetramitia</taxon>
        <taxon>Eutetramitia</taxon>
        <taxon>Acrasidae</taxon>
        <taxon>Acrasis</taxon>
    </lineage>
</organism>
<feature type="region of interest" description="Disordered" evidence="2">
    <location>
        <begin position="181"/>
        <end position="203"/>
    </location>
</feature>
<feature type="domain" description="Calponin-homology (CH)" evidence="3">
    <location>
        <begin position="6"/>
        <end position="108"/>
    </location>
</feature>
<dbReference type="InterPro" id="IPR036872">
    <property type="entry name" value="CH_dom_sf"/>
</dbReference>
<evidence type="ECO:0000256" key="2">
    <source>
        <dbReference type="SAM" id="MobiDB-lite"/>
    </source>
</evidence>
<dbReference type="AlphaFoldDB" id="A0AAW2YH81"/>
<dbReference type="SUPFAM" id="SSF47576">
    <property type="entry name" value="Calponin-homology domain, CH-domain"/>
    <property type="match status" value="1"/>
</dbReference>
<sequence length="478" mass="55098">MRSDNDIAAIEDWINNVTKVKPFEDRQHGTYLDFFASLKDGVRLCSLLAKVKGKAIIFNRNPRGIDFMEKENIDNFSKGCKDLVNEEEIPKTGLLYDTLCTTEQVTNYDDVREKLIDLIIILSEKAKLRKLWKGPDLQLSGEENVKEIAVDTTVTVPPVKTKLPTDASSFAEKEIPKTTITPPVSVAPASSTSSTPLKLASSAKDDPAETKRVLLEYRKQELERINGLVINYRTEEEARVRRECQKLKRDLLDKIDLERRQLLEELQADVDSKRKILTKKMEAELENKETELKNEYKNKLERKIKKSFEKSIQNLIDDNEELKNQISSYNENIKKNVYKDIEIETLRNQKQTLELQISYQQNDAREAQTRVDYLQKRLDRAIQMSREQGYDDEIPSATLEPEPEILHQGTLVETNTVDLKQLLDDHEDSDEEEEEDIVLSEPVFKKVSSADLITPELKTEDAADIDEIIYEMPSFKTK</sequence>
<evidence type="ECO:0000313" key="5">
    <source>
        <dbReference type="Proteomes" id="UP001431209"/>
    </source>
</evidence>
<feature type="compositionally biased region" description="Low complexity" evidence="2">
    <location>
        <begin position="182"/>
        <end position="202"/>
    </location>
</feature>
<keyword evidence="5" id="KW-1185">Reference proteome</keyword>
<evidence type="ECO:0000313" key="4">
    <source>
        <dbReference type="EMBL" id="KAL0476555.1"/>
    </source>
</evidence>
<feature type="coiled-coil region" evidence="1">
    <location>
        <begin position="278"/>
        <end position="384"/>
    </location>
</feature>
<dbReference type="EMBL" id="JAOPGA020000059">
    <property type="protein sequence ID" value="KAL0476555.1"/>
    <property type="molecule type" value="Genomic_DNA"/>
</dbReference>
<dbReference type="SMART" id="SM00033">
    <property type="entry name" value="CH"/>
    <property type="match status" value="1"/>
</dbReference>
<dbReference type="Gene3D" id="1.10.418.10">
    <property type="entry name" value="Calponin-like domain"/>
    <property type="match status" value="1"/>
</dbReference>
<dbReference type="Proteomes" id="UP001431209">
    <property type="component" value="Unassembled WGS sequence"/>
</dbReference>
<evidence type="ECO:0000256" key="1">
    <source>
        <dbReference type="SAM" id="Coils"/>
    </source>
</evidence>
<proteinExistence type="predicted"/>
<dbReference type="Pfam" id="PF00307">
    <property type="entry name" value="CH"/>
    <property type="match status" value="1"/>
</dbReference>
<dbReference type="CDD" id="cd00014">
    <property type="entry name" value="CH_SF"/>
    <property type="match status" value="1"/>
</dbReference>
<evidence type="ECO:0000259" key="3">
    <source>
        <dbReference type="SMART" id="SM00033"/>
    </source>
</evidence>
<reference evidence="4 5" key="1">
    <citation type="submission" date="2024-03" db="EMBL/GenBank/DDBJ databases">
        <title>The Acrasis kona genome and developmental transcriptomes reveal deep origins of eukaryotic multicellular pathways.</title>
        <authorList>
            <person name="Sheikh S."/>
            <person name="Fu C.-J."/>
            <person name="Brown M.W."/>
            <person name="Baldauf S.L."/>
        </authorList>
    </citation>
    <scope>NUCLEOTIDE SEQUENCE [LARGE SCALE GENOMIC DNA]</scope>
    <source>
        <strain evidence="4 5">ATCC MYA-3509</strain>
    </source>
</reference>
<comment type="caution">
    <text evidence="4">The sequence shown here is derived from an EMBL/GenBank/DDBJ whole genome shotgun (WGS) entry which is preliminary data.</text>
</comment>